<organism evidence="4 5">
    <name type="scientific">Achromobacter spanius</name>
    <dbReference type="NCBI Taxonomy" id="217203"/>
    <lineage>
        <taxon>Bacteria</taxon>
        <taxon>Pseudomonadati</taxon>
        <taxon>Pseudomonadota</taxon>
        <taxon>Betaproteobacteria</taxon>
        <taxon>Burkholderiales</taxon>
        <taxon>Alcaligenaceae</taxon>
        <taxon>Achromobacter</taxon>
    </lineage>
</organism>
<dbReference type="InterPro" id="IPR031107">
    <property type="entry name" value="Small_HSP"/>
</dbReference>
<evidence type="ECO:0000313" key="4">
    <source>
        <dbReference type="EMBL" id="AVJ30477.1"/>
    </source>
</evidence>
<dbReference type="InterPro" id="IPR008978">
    <property type="entry name" value="HSP20-like_chaperone"/>
</dbReference>
<evidence type="ECO:0000256" key="2">
    <source>
        <dbReference type="RuleBase" id="RU003616"/>
    </source>
</evidence>
<dbReference type="AlphaFoldDB" id="A0A2S0IFC8"/>
<dbReference type="Pfam" id="PF00011">
    <property type="entry name" value="HSP20"/>
    <property type="match status" value="1"/>
</dbReference>
<keyword evidence="5" id="KW-1185">Reference proteome</keyword>
<feature type="domain" description="SHSP" evidence="3">
    <location>
        <begin position="20"/>
        <end position="131"/>
    </location>
</feature>
<gene>
    <name evidence="4" type="ORF">CLM73_27095</name>
</gene>
<dbReference type="RefSeq" id="WP_105241075.1">
    <property type="nucleotide sequence ID" value="NZ_CP023270.1"/>
</dbReference>
<dbReference type="OrthoDB" id="9788892at2"/>
<dbReference type="CDD" id="cd06464">
    <property type="entry name" value="ACD_sHsps-like"/>
    <property type="match status" value="1"/>
</dbReference>
<dbReference type="Gene3D" id="2.60.40.790">
    <property type="match status" value="1"/>
</dbReference>
<dbReference type="Proteomes" id="UP000239477">
    <property type="component" value="Chromosome"/>
</dbReference>
<dbReference type="SUPFAM" id="SSF49764">
    <property type="entry name" value="HSP20-like chaperones"/>
    <property type="match status" value="1"/>
</dbReference>
<accession>A0A2S0IFC8</accession>
<proteinExistence type="inferred from homology"/>
<dbReference type="PROSITE" id="PS01031">
    <property type="entry name" value="SHSP"/>
    <property type="match status" value="1"/>
</dbReference>
<evidence type="ECO:0000256" key="1">
    <source>
        <dbReference type="PROSITE-ProRule" id="PRU00285"/>
    </source>
</evidence>
<dbReference type="InterPro" id="IPR002068">
    <property type="entry name" value="A-crystallin/Hsp20_dom"/>
</dbReference>
<sequence length="131" mass="14387">MNERKDLTVPAEAAVSEKRDGRGVTVPAVDIFEDKEGITLLADLPGVSKEALRINVESDVLQIEGEASVETPGDLRLVLGEMRAPLFRRSFRLGQEFDRAQISASLKQGLLTLRIPRVREAQPRQIPVVAG</sequence>
<evidence type="ECO:0000259" key="3">
    <source>
        <dbReference type="PROSITE" id="PS01031"/>
    </source>
</evidence>
<comment type="similarity">
    <text evidence="1 2">Belongs to the small heat shock protein (HSP20) family.</text>
</comment>
<dbReference type="EMBL" id="CP023270">
    <property type="protein sequence ID" value="AVJ30477.1"/>
    <property type="molecule type" value="Genomic_DNA"/>
</dbReference>
<reference evidence="4 5" key="1">
    <citation type="submission" date="2017-09" db="EMBL/GenBank/DDBJ databases">
        <title>Genomic, metabolic, and phenotypic characteristics of bacterial isolates from the natural microbiome of the model nematode Caenorhabditis elegans.</title>
        <authorList>
            <person name="Zimmermann J."/>
            <person name="Obeng N."/>
            <person name="Yang W."/>
            <person name="Obeng O."/>
            <person name="Kissoyan K."/>
            <person name="Pees B."/>
            <person name="Dirksen P."/>
            <person name="Hoppner M."/>
            <person name="Franke A."/>
            <person name="Rosenstiel P."/>
            <person name="Leippe M."/>
            <person name="Dierking K."/>
            <person name="Kaleta C."/>
            <person name="Schulenburg H."/>
        </authorList>
    </citation>
    <scope>NUCLEOTIDE SEQUENCE [LARGE SCALE GENOMIC DNA]</scope>
    <source>
        <strain evidence="4 5">MYb73</strain>
    </source>
</reference>
<evidence type="ECO:0000313" key="5">
    <source>
        <dbReference type="Proteomes" id="UP000239477"/>
    </source>
</evidence>
<name>A0A2S0IFC8_9BURK</name>
<protein>
    <submittedName>
        <fullName evidence="4">Heat-shock protein Hsp20</fullName>
    </submittedName>
</protein>
<dbReference type="PANTHER" id="PTHR11527">
    <property type="entry name" value="HEAT-SHOCK PROTEIN 20 FAMILY MEMBER"/>
    <property type="match status" value="1"/>
</dbReference>